<dbReference type="PANTHER" id="PTHR43369">
    <property type="entry name" value="PHOSPHORIBOSYLGLYCINAMIDE FORMYLTRANSFERASE"/>
    <property type="match status" value="1"/>
</dbReference>
<protein>
    <recommendedName>
        <fullName evidence="2">phosphoribosylglycinamide formyltransferase 1</fullName>
        <ecNumber evidence="2">2.1.2.2</ecNumber>
    </recommendedName>
    <alternativeName>
        <fullName evidence="7">5'-phosphoribosylglycinamide transformylase</fullName>
    </alternativeName>
    <alternativeName>
        <fullName evidence="6">GAR transformylase</fullName>
    </alternativeName>
</protein>
<dbReference type="InterPro" id="IPR002376">
    <property type="entry name" value="Formyl_transf_N"/>
</dbReference>
<dbReference type="Gene3D" id="3.40.50.170">
    <property type="entry name" value="Formyl transferase, N-terminal domain"/>
    <property type="match status" value="1"/>
</dbReference>
<evidence type="ECO:0000256" key="2">
    <source>
        <dbReference type="ARBA" id="ARBA00012254"/>
    </source>
</evidence>
<name>A0A937DHP7_9BACT</name>
<dbReference type="Proteomes" id="UP000642920">
    <property type="component" value="Unassembled WGS sequence"/>
</dbReference>
<dbReference type="GO" id="GO:0006189">
    <property type="term" value="P:'de novo' IMP biosynthetic process"/>
    <property type="evidence" value="ECO:0007669"/>
    <property type="project" value="InterPro"/>
</dbReference>
<evidence type="ECO:0000256" key="4">
    <source>
        <dbReference type="ARBA" id="ARBA00022755"/>
    </source>
</evidence>
<evidence type="ECO:0000256" key="8">
    <source>
        <dbReference type="ARBA" id="ARBA00047664"/>
    </source>
</evidence>
<evidence type="ECO:0000256" key="1">
    <source>
        <dbReference type="ARBA" id="ARBA00005054"/>
    </source>
</evidence>
<dbReference type="Pfam" id="PF00551">
    <property type="entry name" value="Formyl_trans_N"/>
    <property type="match status" value="1"/>
</dbReference>
<gene>
    <name evidence="10" type="ORF">JKP34_03105</name>
</gene>
<dbReference type="InterPro" id="IPR004607">
    <property type="entry name" value="GART"/>
</dbReference>
<keyword evidence="4" id="KW-0658">Purine biosynthesis</keyword>
<dbReference type="EMBL" id="JAERQG010000001">
    <property type="protein sequence ID" value="MBL0764225.1"/>
    <property type="molecule type" value="Genomic_DNA"/>
</dbReference>
<accession>A0A937DHP7</accession>
<dbReference type="AlphaFoldDB" id="A0A937DHP7"/>
<comment type="similarity">
    <text evidence="5">Belongs to the GART family.</text>
</comment>
<dbReference type="InterPro" id="IPR036477">
    <property type="entry name" value="Formyl_transf_N_sf"/>
</dbReference>
<evidence type="ECO:0000313" key="10">
    <source>
        <dbReference type="EMBL" id="MBL0764225.1"/>
    </source>
</evidence>
<proteinExistence type="inferred from homology"/>
<evidence type="ECO:0000256" key="3">
    <source>
        <dbReference type="ARBA" id="ARBA00022679"/>
    </source>
</evidence>
<reference evidence="10" key="1">
    <citation type="submission" date="2021-01" db="EMBL/GenBank/DDBJ databases">
        <title>Marivirga sp. nov., isolated from intertidal surface sediments.</title>
        <authorList>
            <person name="Zhang M."/>
        </authorList>
    </citation>
    <scope>NUCLEOTIDE SEQUENCE</scope>
    <source>
        <strain evidence="10">SM1354</strain>
    </source>
</reference>
<evidence type="ECO:0000313" key="11">
    <source>
        <dbReference type="Proteomes" id="UP000642920"/>
    </source>
</evidence>
<dbReference type="CDD" id="cd08645">
    <property type="entry name" value="FMT_core_GART"/>
    <property type="match status" value="1"/>
</dbReference>
<comment type="caution">
    <text evidence="10">The sequence shown here is derived from an EMBL/GenBank/DDBJ whole genome shotgun (WGS) entry which is preliminary data.</text>
</comment>
<evidence type="ECO:0000259" key="9">
    <source>
        <dbReference type="Pfam" id="PF00551"/>
    </source>
</evidence>
<evidence type="ECO:0000256" key="6">
    <source>
        <dbReference type="ARBA" id="ARBA00041324"/>
    </source>
</evidence>
<comment type="catalytic activity">
    <reaction evidence="8">
        <text>N(1)-(5-phospho-beta-D-ribosyl)glycinamide + (6R)-10-formyltetrahydrofolate = N(2)-formyl-N(1)-(5-phospho-beta-D-ribosyl)glycinamide + (6S)-5,6,7,8-tetrahydrofolate + H(+)</text>
        <dbReference type="Rhea" id="RHEA:15053"/>
        <dbReference type="ChEBI" id="CHEBI:15378"/>
        <dbReference type="ChEBI" id="CHEBI:57453"/>
        <dbReference type="ChEBI" id="CHEBI:143788"/>
        <dbReference type="ChEBI" id="CHEBI:147286"/>
        <dbReference type="ChEBI" id="CHEBI:195366"/>
        <dbReference type="EC" id="2.1.2.2"/>
    </reaction>
</comment>
<dbReference type="SUPFAM" id="SSF53328">
    <property type="entry name" value="Formyltransferase"/>
    <property type="match status" value="1"/>
</dbReference>
<sequence>MDNKKYRIALFASGSGSNAEKIAHYFTNHPSVEVGLMLCNKKEAGVFDRMSKFPQVVSRHLNNKDFRDGETVLDILREHHIDFIVLAGFLLKIPENLVKAYPKRIINIHPALLPKYGGRGMYGHFVHEAVIENDEKESGITIHEVNEAYDEGAIIFQASCQITAEMNAEELAAKIQQLEHQHFPKVIEEYILNFREHL</sequence>
<dbReference type="PANTHER" id="PTHR43369:SF2">
    <property type="entry name" value="PHOSPHORIBOSYLGLYCINAMIDE FORMYLTRANSFERASE"/>
    <property type="match status" value="1"/>
</dbReference>
<evidence type="ECO:0000256" key="7">
    <source>
        <dbReference type="ARBA" id="ARBA00041682"/>
    </source>
</evidence>
<evidence type="ECO:0000256" key="5">
    <source>
        <dbReference type="ARBA" id="ARBA00038440"/>
    </source>
</evidence>
<keyword evidence="11" id="KW-1185">Reference proteome</keyword>
<dbReference type="PROSITE" id="PS00373">
    <property type="entry name" value="GART"/>
    <property type="match status" value="1"/>
</dbReference>
<dbReference type="EC" id="2.1.2.2" evidence="2"/>
<feature type="domain" description="Formyl transferase N-terminal" evidence="9">
    <location>
        <begin position="7"/>
        <end position="187"/>
    </location>
</feature>
<dbReference type="GO" id="GO:0005829">
    <property type="term" value="C:cytosol"/>
    <property type="evidence" value="ECO:0007669"/>
    <property type="project" value="TreeGrafter"/>
</dbReference>
<dbReference type="GO" id="GO:0004644">
    <property type="term" value="F:phosphoribosylglycinamide formyltransferase activity"/>
    <property type="evidence" value="ECO:0007669"/>
    <property type="project" value="UniProtKB-EC"/>
</dbReference>
<organism evidence="10 11">
    <name type="scientific">Marivirga atlantica</name>
    <dbReference type="NCBI Taxonomy" id="1548457"/>
    <lineage>
        <taxon>Bacteria</taxon>
        <taxon>Pseudomonadati</taxon>
        <taxon>Bacteroidota</taxon>
        <taxon>Cytophagia</taxon>
        <taxon>Cytophagales</taxon>
        <taxon>Marivirgaceae</taxon>
        <taxon>Marivirga</taxon>
    </lineage>
</organism>
<dbReference type="RefSeq" id="WP_201917609.1">
    <property type="nucleotide sequence ID" value="NZ_JAERQG010000001.1"/>
</dbReference>
<dbReference type="InterPro" id="IPR001555">
    <property type="entry name" value="GART_AS"/>
</dbReference>
<comment type="pathway">
    <text evidence="1">Purine metabolism; IMP biosynthesis via de novo pathway; N(2)-formyl-N(1)-(5-phospho-D-ribosyl)glycinamide from N(1)-(5-phospho-D-ribosyl)glycinamide (10-formyl THF route): step 1/1.</text>
</comment>
<keyword evidence="3" id="KW-0808">Transferase</keyword>